<sequence length="107" mass="10794">MRAVQFATFGGPEVLAPVALPRPEPGPGQVRVLVAVAGVNAVDGKLRSGAMEQIMPLALPHVPGSEVAGVVTAVGDGAEAEVGDAVFGWADTGGYAEQALMSTWLAN</sequence>
<dbReference type="PANTHER" id="PTHR44154:SF1">
    <property type="entry name" value="QUINONE OXIDOREDUCTASE"/>
    <property type="match status" value="1"/>
</dbReference>
<dbReference type="SUPFAM" id="SSF50129">
    <property type="entry name" value="GroES-like"/>
    <property type="match status" value="1"/>
</dbReference>
<proteinExistence type="predicted"/>
<dbReference type="InterPro" id="IPR011032">
    <property type="entry name" value="GroES-like_sf"/>
</dbReference>
<evidence type="ECO:0000313" key="3">
    <source>
        <dbReference type="EMBL" id="TXG91756.1"/>
    </source>
</evidence>
<protein>
    <recommendedName>
        <fullName evidence="2">Alcohol dehydrogenase-like N-terminal domain-containing protein</fullName>
    </recommendedName>
</protein>
<organism evidence="3 4">
    <name type="scientific">Rhodococcus rhodnii</name>
    <dbReference type="NCBI Taxonomy" id="38312"/>
    <lineage>
        <taxon>Bacteria</taxon>
        <taxon>Bacillati</taxon>
        <taxon>Actinomycetota</taxon>
        <taxon>Actinomycetes</taxon>
        <taxon>Mycobacteriales</taxon>
        <taxon>Nocardiaceae</taxon>
        <taxon>Rhodococcus</taxon>
    </lineage>
</organism>
<evidence type="ECO:0000259" key="2">
    <source>
        <dbReference type="Pfam" id="PF08240"/>
    </source>
</evidence>
<evidence type="ECO:0000256" key="1">
    <source>
        <dbReference type="ARBA" id="ARBA00022857"/>
    </source>
</evidence>
<dbReference type="EMBL" id="QRCM01000001">
    <property type="protein sequence ID" value="TXG91756.1"/>
    <property type="molecule type" value="Genomic_DNA"/>
</dbReference>
<accession>A0A6P2CKR6</accession>
<dbReference type="InterPro" id="IPR051603">
    <property type="entry name" value="Zinc-ADH_QOR/CCCR"/>
</dbReference>
<gene>
    <name evidence="3" type="ORF">DW322_18140</name>
</gene>
<feature type="domain" description="Alcohol dehydrogenase-like N-terminal" evidence="2">
    <location>
        <begin position="26"/>
        <end position="88"/>
    </location>
</feature>
<dbReference type="InterPro" id="IPR013154">
    <property type="entry name" value="ADH-like_N"/>
</dbReference>
<dbReference type="Proteomes" id="UP000471120">
    <property type="component" value="Unassembled WGS sequence"/>
</dbReference>
<name>A0A6P2CKR6_9NOCA</name>
<dbReference type="PANTHER" id="PTHR44154">
    <property type="entry name" value="QUINONE OXIDOREDUCTASE"/>
    <property type="match status" value="1"/>
</dbReference>
<dbReference type="Gene3D" id="3.90.180.10">
    <property type="entry name" value="Medium-chain alcohol dehydrogenases, catalytic domain"/>
    <property type="match status" value="1"/>
</dbReference>
<reference evidence="3 4" key="1">
    <citation type="submission" date="2018-07" db="EMBL/GenBank/DDBJ databases">
        <title>Genome sequence of Rhodococcus rhodnii ATCC 35071 from Rhodnius prolixus.</title>
        <authorList>
            <person name="Patel V."/>
            <person name="Vogel K.J."/>
        </authorList>
    </citation>
    <scope>NUCLEOTIDE SEQUENCE [LARGE SCALE GENOMIC DNA]</scope>
    <source>
        <strain evidence="3 4">ATCC 35071</strain>
    </source>
</reference>
<comment type="caution">
    <text evidence="3">The sequence shown here is derived from an EMBL/GenBank/DDBJ whole genome shotgun (WGS) entry which is preliminary data.</text>
</comment>
<dbReference type="Pfam" id="PF08240">
    <property type="entry name" value="ADH_N"/>
    <property type="match status" value="1"/>
</dbReference>
<dbReference type="AlphaFoldDB" id="A0A6P2CKR6"/>
<keyword evidence="1" id="KW-0521">NADP</keyword>
<evidence type="ECO:0000313" key="4">
    <source>
        <dbReference type="Proteomes" id="UP000471120"/>
    </source>
</evidence>